<dbReference type="Proteomes" id="UP000305948">
    <property type="component" value="Unassembled WGS sequence"/>
</dbReference>
<gene>
    <name evidence="8" type="ORF">OE88DRAFT_1803563</name>
</gene>
<evidence type="ECO:0000259" key="6">
    <source>
        <dbReference type="Pfam" id="PF03828"/>
    </source>
</evidence>
<feature type="domain" description="Poly(A) RNA polymerase mitochondrial-like central palm" evidence="7">
    <location>
        <begin position="39"/>
        <end position="176"/>
    </location>
</feature>
<dbReference type="CDD" id="cd05402">
    <property type="entry name" value="NT_PAP_TUTase"/>
    <property type="match status" value="1"/>
</dbReference>
<feature type="compositionally biased region" description="Basic and acidic residues" evidence="5">
    <location>
        <begin position="1"/>
        <end position="10"/>
    </location>
</feature>
<dbReference type="AlphaFoldDB" id="A0A5C3NHR1"/>
<evidence type="ECO:0000259" key="7">
    <source>
        <dbReference type="Pfam" id="PF22600"/>
    </source>
</evidence>
<dbReference type="InterPro" id="IPR043519">
    <property type="entry name" value="NT_sf"/>
</dbReference>
<keyword evidence="4" id="KW-0460">Magnesium</keyword>
<dbReference type="EC" id="2.7.7.19" evidence="2"/>
<evidence type="ECO:0000313" key="8">
    <source>
        <dbReference type="EMBL" id="TFK56932.1"/>
    </source>
</evidence>
<dbReference type="GO" id="GO:0031499">
    <property type="term" value="C:TRAMP complex"/>
    <property type="evidence" value="ECO:0007669"/>
    <property type="project" value="TreeGrafter"/>
</dbReference>
<evidence type="ECO:0000256" key="1">
    <source>
        <dbReference type="ARBA" id="ARBA00008593"/>
    </source>
</evidence>
<organism evidence="8 9">
    <name type="scientific">Heliocybe sulcata</name>
    <dbReference type="NCBI Taxonomy" id="5364"/>
    <lineage>
        <taxon>Eukaryota</taxon>
        <taxon>Fungi</taxon>
        <taxon>Dikarya</taxon>
        <taxon>Basidiomycota</taxon>
        <taxon>Agaricomycotina</taxon>
        <taxon>Agaricomycetes</taxon>
        <taxon>Gloeophyllales</taxon>
        <taxon>Gloeophyllaceae</taxon>
        <taxon>Heliocybe</taxon>
    </lineage>
</organism>
<dbReference type="SUPFAM" id="SSF81631">
    <property type="entry name" value="PAP/OAS1 substrate-binding domain"/>
    <property type="match status" value="1"/>
</dbReference>
<feature type="domain" description="PAP-associated" evidence="6">
    <location>
        <begin position="240"/>
        <end position="289"/>
    </location>
</feature>
<dbReference type="PANTHER" id="PTHR23092:SF15">
    <property type="entry name" value="INACTIVE NON-CANONICAL POLY(A) RNA POLYMERASE PROTEIN TRF4-2-RELATED"/>
    <property type="match status" value="1"/>
</dbReference>
<feature type="region of interest" description="Disordered" evidence="5">
    <location>
        <begin position="359"/>
        <end position="492"/>
    </location>
</feature>
<proteinExistence type="inferred from homology"/>
<evidence type="ECO:0000256" key="2">
    <source>
        <dbReference type="ARBA" id="ARBA00012388"/>
    </source>
</evidence>
<reference evidence="8 9" key="1">
    <citation type="journal article" date="2019" name="Nat. Ecol. Evol.">
        <title>Megaphylogeny resolves global patterns of mushroom evolution.</title>
        <authorList>
            <person name="Varga T."/>
            <person name="Krizsan K."/>
            <person name="Foldi C."/>
            <person name="Dima B."/>
            <person name="Sanchez-Garcia M."/>
            <person name="Sanchez-Ramirez S."/>
            <person name="Szollosi G.J."/>
            <person name="Szarkandi J.G."/>
            <person name="Papp V."/>
            <person name="Albert L."/>
            <person name="Andreopoulos W."/>
            <person name="Angelini C."/>
            <person name="Antonin V."/>
            <person name="Barry K.W."/>
            <person name="Bougher N.L."/>
            <person name="Buchanan P."/>
            <person name="Buyck B."/>
            <person name="Bense V."/>
            <person name="Catcheside P."/>
            <person name="Chovatia M."/>
            <person name="Cooper J."/>
            <person name="Damon W."/>
            <person name="Desjardin D."/>
            <person name="Finy P."/>
            <person name="Geml J."/>
            <person name="Haridas S."/>
            <person name="Hughes K."/>
            <person name="Justo A."/>
            <person name="Karasinski D."/>
            <person name="Kautmanova I."/>
            <person name="Kiss B."/>
            <person name="Kocsube S."/>
            <person name="Kotiranta H."/>
            <person name="LaButti K.M."/>
            <person name="Lechner B.E."/>
            <person name="Liimatainen K."/>
            <person name="Lipzen A."/>
            <person name="Lukacs Z."/>
            <person name="Mihaltcheva S."/>
            <person name="Morgado L.N."/>
            <person name="Niskanen T."/>
            <person name="Noordeloos M.E."/>
            <person name="Ohm R.A."/>
            <person name="Ortiz-Santana B."/>
            <person name="Ovrebo C."/>
            <person name="Racz N."/>
            <person name="Riley R."/>
            <person name="Savchenko A."/>
            <person name="Shiryaev A."/>
            <person name="Soop K."/>
            <person name="Spirin V."/>
            <person name="Szebenyi C."/>
            <person name="Tomsovsky M."/>
            <person name="Tulloss R.E."/>
            <person name="Uehling J."/>
            <person name="Grigoriev I.V."/>
            <person name="Vagvolgyi C."/>
            <person name="Papp T."/>
            <person name="Martin F.M."/>
            <person name="Miettinen O."/>
            <person name="Hibbett D.S."/>
            <person name="Nagy L.G."/>
        </authorList>
    </citation>
    <scope>NUCLEOTIDE SEQUENCE [LARGE SCALE GENOMIC DNA]</scope>
    <source>
        <strain evidence="8 9">OMC1185</strain>
    </source>
</reference>
<dbReference type="GO" id="GO:0005730">
    <property type="term" value="C:nucleolus"/>
    <property type="evidence" value="ECO:0007669"/>
    <property type="project" value="TreeGrafter"/>
</dbReference>
<dbReference type="SUPFAM" id="SSF81301">
    <property type="entry name" value="Nucleotidyltransferase"/>
    <property type="match status" value="1"/>
</dbReference>
<protein>
    <recommendedName>
        <fullName evidence="2">polynucleotide adenylyltransferase</fullName>
        <ecNumber evidence="2">2.7.7.19</ecNumber>
    </recommendedName>
</protein>
<evidence type="ECO:0000256" key="4">
    <source>
        <dbReference type="ARBA" id="ARBA00022842"/>
    </source>
</evidence>
<comment type="similarity">
    <text evidence="1">Belongs to the DNA polymerase type-B-like family.</text>
</comment>
<dbReference type="InterPro" id="IPR045862">
    <property type="entry name" value="Trf4-like"/>
</dbReference>
<dbReference type="Gene3D" id="3.30.460.10">
    <property type="entry name" value="Beta Polymerase, domain 2"/>
    <property type="match status" value="1"/>
</dbReference>
<sequence length="492" mass="56143">MKHPLPDKPIVEPPLKKQRPSSSGADKGTSEYENKEQKLHDEIVAFVKWLEPTDQEIVARELVFGCIERIIHKRFGRCEVELFGSVPQGLCFPDSDLDIVVLSKQFTKGQKLTKTLRSLRTALLRRGISRGVEVIAKARVPIVKMLTTPAYGNFHVDISFNSKNGVDVVHLVKMYMNSMPALRPLLLVLKRFLDQRGFNNTATSGIGSFILTNMVISFLQLNPGQRPPELLDNPLGQEALGRILLDFFYYYGYTFPYETHYICVVERKLGLKKDKGWDRGDFRAALAIESMIDSERDIGAPVGKIKLIRKEFQLAFETLKDLPFDTTARSVDVLSSIVKLAKGTIGQRRRLEKLVNSGALARATASADDSSSDEPRRKKGKKAKKDRSESPPVSREYHTYSRRPHPYASSGFESRYHAPLPPPPPAHPGCDGYAYNRYADYPPPYYGRDTSPPSTSYRDYPDYDVQRRYEYEEPRSHTVSRDDYQRYRQQRR</sequence>
<keyword evidence="9" id="KW-1185">Reference proteome</keyword>
<keyword evidence="3" id="KW-0479">Metal-binding</keyword>
<dbReference type="GO" id="GO:0010605">
    <property type="term" value="P:negative regulation of macromolecule metabolic process"/>
    <property type="evidence" value="ECO:0007669"/>
    <property type="project" value="UniProtKB-ARBA"/>
</dbReference>
<feature type="compositionally biased region" description="Basic and acidic residues" evidence="5">
    <location>
        <begin position="459"/>
        <end position="486"/>
    </location>
</feature>
<dbReference type="Pfam" id="PF22600">
    <property type="entry name" value="MTPAP-like_central"/>
    <property type="match status" value="1"/>
</dbReference>
<dbReference type="InterPro" id="IPR002058">
    <property type="entry name" value="PAP_assoc"/>
</dbReference>
<accession>A0A5C3NHR1</accession>
<feature type="region of interest" description="Disordered" evidence="5">
    <location>
        <begin position="1"/>
        <end position="35"/>
    </location>
</feature>
<dbReference type="GO" id="GO:0046872">
    <property type="term" value="F:metal ion binding"/>
    <property type="evidence" value="ECO:0007669"/>
    <property type="project" value="UniProtKB-KW"/>
</dbReference>
<dbReference type="GO" id="GO:0031123">
    <property type="term" value="P:RNA 3'-end processing"/>
    <property type="evidence" value="ECO:0007669"/>
    <property type="project" value="TreeGrafter"/>
</dbReference>
<feature type="compositionally biased region" description="Low complexity" evidence="5">
    <location>
        <begin position="359"/>
        <end position="369"/>
    </location>
</feature>
<dbReference type="EMBL" id="ML213503">
    <property type="protein sequence ID" value="TFK56932.1"/>
    <property type="molecule type" value="Genomic_DNA"/>
</dbReference>
<evidence type="ECO:0000256" key="3">
    <source>
        <dbReference type="ARBA" id="ARBA00022723"/>
    </source>
</evidence>
<dbReference type="GO" id="GO:0003729">
    <property type="term" value="F:mRNA binding"/>
    <property type="evidence" value="ECO:0007669"/>
    <property type="project" value="TreeGrafter"/>
</dbReference>
<dbReference type="Gene3D" id="1.10.1410.10">
    <property type="match status" value="1"/>
</dbReference>
<dbReference type="GO" id="GO:0043634">
    <property type="term" value="P:polyadenylation-dependent ncRNA catabolic process"/>
    <property type="evidence" value="ECO:0007669"/>
    <property type="project" value="TreeGrafter"/>
</dbReference>
<name>A0A5C3NHR1_9AGAM</name>
<dbReference type="STRING" id="5364.A0A5C3NHR1"/>
<evidence type="ECO:0000256" key="5">
    <source>
        <dbReference type="SAM" id="MobiDB-lite"/>
    </source>
</evidence>
<keyword evidence="8" id="KW-0808">Transferase</keyword>
<dbReference type="Pfam" id="PF03828">
    <property type="entry name" value="PAP_assoc"/>
    <property type="match status" value="1"/>
</dbReference>
<dbReference type="OrthoDB" id="273917at2759"/>
<dbReference type="GO" id="GO:1990817">
    <property type="term" value="F:poly(A) RNA polymerase activity"/>
    <property type="evidence" value="ECO:0007669"/>
    <property type="project" value="UniProtKB-EC"/>
</dbReference>
<dbReference type="PANTHER" id="PTHR23092">
    <property type="entry name" value="POLY(A) RNA POLYMERASE"/>
    <property type="match status" value="1"/>
</dbReference>
<dbReference type="InterPro" id="IPR054708">
    <property type="entry name" value="MTPAP-like_central"/>
</dbReference>
<evidence type="ECO:0000313" key="9">
    <source>
        <dbReference type="Proteomes" id="UP000305948"/>
    </source>
</evidence>